<proteinExistence type="predicted"/>
<accession>A0A8S5QXH5</accession>
<sequence length="35" mass="3949">MKKFSPGTKKVRGTTPSLKVKPKTRIMAESLMSQR</sequence>
<protein>
    <submittedName>
        <fullName evidence="2">Uncharacterized protein</fullName>
    </submittedName>
</protein>
<organism evidence="2">
    <name type="scientific">Myoviridae sp. ctcPl3</name>
    <dbReference type="NCBI Taxonomy" id="2826669"/>
    <lineage>
        <taxon>Viruses</taxon>
        <taxon>Duplodnaviria</taxon>
        <taxon>Heunggongvirae</taxon>
        <taxon>Uroviricota</taxon>
        <taxon>Caudoviricetes</taxon>
    </lineage>
</organism>
<dbReference type="EMBL" id="BK015752">
    <property type="protein sequence ID" value="DAE23356.1"/>
    <property type="molecule type" value="Genomic_DNA"/>
</dbReference>
<evidence type="ECO:0000313" key="2">
    <source>
        <dbReference type="EMBL" id="DAE23356.1"/>
    </source>
</evidence>
<feature type="region of interest" description="Disordered" evidence="1">
    <location>
        <begin position="1"/>
        <end position="35"/>
    </location>
</feature>
<name>A0A8S5QXH5_9CAUD</name>
<reference evidence="2" key="1">
    <citation type="journal article" date="2021" name="Proc. Natl. Acad. Sci. U.S.A.">
        <title>A Catalog of Tens of Thousands of Viruses from Human Metagenomes Reveals Hidden Associations with Chronic Diseases.</title>
        <authorList>
            <person name="Tisza M.J."/>
            <person name="Buck C.B."/>
        </authorList>
    </citation>
    <scope>NUCLEOTIDE SEQUENCE</scope>
    <source>
        <strain evidence="2">CtcPl3</strain>
    </source>
</reference>
<evidence type="ECO:0000256" key="1">
    <source>
        <dbReference type="SAM" id="MobiDB-lite"/>
    </source>
</evidence>